<accession>A0A839TLY9</accession>
<dbReference type="EMBL" id="JACHXJ010000001">
    <property type="protein sequence ID" value="MBB3126750.1"/>
    <property type="molecule type" value="Genomic_DNA"/>
</dbReference>
<name>A0A839TLY9_9BACL</name>
<gene>
    <name evidence="2" type="ORF">FHS19_001404</name>
</gene>
<evidence type="ECO:0000313" key="3">
    <source>
        <dbReference type="Proteomes" id="UP000517523"/>
    </source>
</evidence>
<proteinExistence type="predicted"/>
<comment type="caution">
    <text evidence="2">The sequence shown here is derived from an EMBL/GenBank/DDBJ whole genome shotgun (WGS) entry which is preliminary data.</text>
</comment>
<protein>
    <submittedName>
        <fullName evidence="2">ABC-type proline/glycine betaine transport system ATPase subunit</fullName>
    </submittedName>
</protein>
<evidence type="ECO:0000313" key="2">
    <source>
        <dbReference type="EMBL" id="MBB3126750.1"/>
    </source>
</evidence>
<dbReference type="Proteomes" id="UP000517523">
    <property type="component" value="Unassembled WGS sequence"/>
</dbReference>
<sequence length="51" mass="5510">MIVAKLAGSSREDCATRADELLQKMGLTHRKNAYPHKLSGGNGSGWRSPGR</sequence>
<feature type="region of interest" description="Disordered" evidence="1">
    <location>
        <begin position="28"/>
        <end position="51"/>
    </location>
</feature>
<dbReference type="AlphaFoldDB" id="A0A839TLY9"/>
<reference evidence="2 3" key="1">
    <citation type="submission" date="2020-08" db="EMBL/GenBank/DDBJ databases">
        <title>Genomic Encyclopedia of Type Strains, Phase III (KMG-III): the genomes of soil and plant-associated and newly described type strains.</title>
        <authorList>
            <person name="Whitman W."/>
        </authorList>
    </citation>
    <scope>NUCLEOTIDE SEQUENCE [LARGE SCALE GENOMIC DNA]</scope>
    <source>
        <strain evidence="2 3">CECT 5831</strain>
    </source>
</reference>
<organism evidence="2 3">
    <name type="scientific">Paenibacillus rhizosphaerae</name>
    <dbReference type="NCBI Taxonomy" id="297318"/>
    <lineage>
        <taxon>Bacteria</taxon>
        <taxon>Bacillati</taxon>
        <taxon>Bacillota</taxon>
        <taxon>Bacilli</taxon>
        <taxon>Bacillales</taxon>
        <taxon>Paenibacillaceae</taxon>
        <taxon>Paenibacillus</taxon>
    </lineage>
</organism>
<dbReference type="RefSeq" id="WP_246426440.1">
    <property type="nucleotide sequence ID" value="NZ_JACHXJ010000001.1"/>
</dbReference>
<evidence type="ECO:0000256" key="1">
    <source>
        <dbReference type="SAM" id="MobiDB-lite"/>
    </source>
</evidence>